<gene>
    <name evidence="2" type="ORF">ACFFIP_16060</name>
</gene>
<keyword evidence="1" id="KW-0732">Signal</keyword>
<dbReference type="Proteomes" id="UP001589797">
    <property type="component" value="Unassembled WGS sequence"/>
</dbReference>
<feature type="chain" id="PRO_5046123045" description="Lipoprotein" evidence="1">
    <location>
        <begin position="20"/>
        <end position="204"/>
    </location>
</feature>
<comment type="caution">
    <text evidence="2">The sequence shown here is derived from an EMBL/GenBank/DDBJ whole genome shotgun (WGS) entry which is preliminary data.</text>
</comment>
<evidence type="ECO:0000256" key="1">
    <source>
        <dbReference type="SAM" id="SignalP"/>
    </source>
</evidence>
<dbReference type="RefSeq" id="WP_382388723.1">
    <property type="nucleotide sequence ID" value="NZ_JBHLWI010000046.1"/>
</dbReference>
<evidence type="ECO:0000313" key="3">
    <source>
        <dbReference type="Proteomes" id="UP001589797"/>
    </source>
</evidence>
<accession>A0ABV6FWI7</accession>
<organism evidence="2 3">
    <name type="scientific">Fontibacter flavus</name>
    <dbReference type="NCBI Taxonomy" id="654838"/>
    <lineage>
        <taxon>Bacteria</taxon>
        <taxon>Pseudomonadati</taxon>
        <taxon>Bacteroidota</taxon>
        <taxon>Cytophagia</taxon>
        <taxon>Cytophagales</taxon>
        <taxon>Cyclobacteriaceae</taxon>
        <taxon>Fontibacter</taxon>
    </lineage>
</organism>
<name>A0ABV6FWI7_9BACT</name>
<feature type="signal peptide" evidence="1">
    <location>
        <begin position="1"/>
        <end position="19"/>
    </location>
</feature>
<sequence>MRKCCGLLFVLLISCSPRGTFLRVNSVQVEPFFQLELDEKILVNIPQDVNQKDYNTFLAAIPIIVKQRGFREVWDTDEYEMELRAGDIADFTLERNIKRLYEHLGVYYFLDVAIVSRKPFRYGSLSSQLEYREQNNPGFVRTRGLGSETDHRVITRYTLYRTDQVLKLAEVIMESTHLQDNTLDQRVIQREVQEFFNLISVRGG</sequence>
<dbReference type="EMBL" id="JBHLWI010000046">
    <property type="protein sequence ID" value="MFC0264208.1"/>
    <property type="molecule type" value="Genomic_DNA"/>
</dbReference>
<keyword evidence="3" id="KW-1185">Reference proteome</keyword>
<evidence type="ECO:0000313" key="2">
    <source>
        <dbReference type="EMBL" id="MFC0264208.1"/>
    </source>
</evidence>
<evidence type="ECO:0008006" key="4">
    <source>
        <dbReference type="Google" id="ProtNLM"/>
    </source>
</evidence>
<protein>
    <recommendedName>
        <fullName evidence="4">Lipoprotein</fullName>
    </recommendedName>
</protein>
<proteinExistence type="predicted"/>
<dbReference type="PROSITE" id="PS51257">
    <property type="entry name" value="PROKAR_LIPOPROTEIN"/>
    <property type="match status" value="1"/>
</dbReference>
<reference evidence="2 3" key="1">
    <citation type="submission" date="2024-09" db="EMBL/GenBank/DDBJ databases">
        <authorList>
            <person name="Sun Q."/>
            <person name="Mori K."/>
        </authorList>
    </citation>
    <scope>NUCLEOTIDE SEQUENCE [LARGE SCALE GENOMIC DNA]</scope>
    <source>
        <strain evidence="2 3">CCM 7650</strain>
    </source>
</reference>